<accession>A0ABN3TVH5</accession>
<dbReference type="CDD" id="cd05269">
    <property type="entry name" value="TMR_SDR_a"/>
    <property type="match status" value="1"/>
</dbReference>
<dbReference type="Gene3D" id="3.90.25.10">
    <property type="entry name" value="UDP-galactose 4-epimerase, domain 1"/>
    <property type="match status" value="1"/>
</dbReference>
<reference evidence="2 3" key="1">
    <citation type="journal article" date="2019" name="Int. J. Syst. Evol. Microbiol.">
        <title>The Global Catalogue of Microorganisms (GCM) 10K type strain sequencing project: providing services to taxonomists for standard genome sequencing and annotation.</title>
        <authorList>
            <consortium name="The Broad Institute Genomics Platform"/>
            <consortium name="The Broad Institute Genome Sequencing Center for Infectious Disease"/>
            <person name="Wu L."/>
            <person name="Ma J."/>
        </authorList>
    </citation>
    <scope>NUCLEOTIDE SEQUENCE [LARGE SCALE GENOMIC DNA]</scope>
    <source>
        <strain evidence="2 3">JCM 4542</strain>
    </source>
</reference>
<protein>
    <submittedName>
        <fullName evidence="2">NAD(P)H-binding protein</fullName>
    </submittedName>
</protein>
<dbReference type="Proteomes" id="UP001500886">
    <property type="component" value="Unassembled WGS sequence"/>
</dbReference>
<dbReference type="Pfam" id="PF13460">
    <property type="entry name" value="NAD_binding_10"/>
    <property type="match status" value="1"/>
</dbReference>
<dbReference type="PANTHER" id="PTHR43162:SF1">
    <property type="entry name" value="PRESTALK A DIFFERENTIATION PROTEIN A"/>
    <property type="match status" value="1"/>
</dbReference>
<dbReference type="EMBL" id="BAAASL010000012">
    <property type="protein sequence ID" value="GAA2718877.1"/>
    <property type="molecule type" value="Genomic_DNA"/>
</dbReference>
<dbReference type="SUPFAM" id="SSF51735">
    <property type="entry name" value="NAD(P)-binding Rossmann-fold domains"/>
    <property type="match status" value="1"/>
</dbReference>
<evidence type="ECO:0000313" key="2">
    <source>
        <dbReference type="EMBL" id="GAA2718877.1"/>
    </source>
</evidence>
<dbReference type="RefSeq" id="WP_344436328.1">
    <property type="nucleotide sequence ID" value="NZ_BAAASL010000012.1"/>
</dbReference>
<sequence>MSETFLVVGATGKTGRRVAAALREGGRQVRAASRSAETRFDWQDEATWAPALEGVHGVYLVQPTLPSQAQQLVPRFVERAVAAGVRRLVLLSARGIDAAGDEKLLIPERSVRESGLTWTIVRPTWFAQNFSEAVFLPQILEGVLAAPTGEGKEPFVDADDIADVAVAALTGEGHAGRTYELSGPEALTFGEAAARIGAATGREIRFVDLDDEAFLKSATEAGVPAEHAGILLGLQTAIRNGYDAHLSTGVRDALGREPRSFDAYVRAAAAAGAWTPPAN</sequence>
<dbReference type="InterPro" id="IPR036291">
    <property type="entry name" value="NAD(P)-bd_dom_sf"/>
</dbReference>
<dbReference type="PANTHER" id="PTHR43162">
    <property type="match status" value="1"/>
</dbReference>
<name>A0ABN3TVH5_9ACTN</name>
<dbReference type="InterPro" id="IPR016040">
    <property type="entry name" value="NAD(P)-bd_dom"/>
</dbReference>
<comment type="caution">
    <text evidence="2">The sequence shown here is derived from an EMBL/GenBank/DDBJ whole genome shotgun (WGS) entry which is preliminary data.</text>
</comment>
<proteinExistence type="predicted"/>
<keyword evidence="3" id="KW-1185">Reference proteome</keyword>
<evidence type="ECO:0000313" key="3">
    <source>
        <dbReference type="Proteomes" id="UP001500886"/>
    </source>
</evidence>
<evidence type="ECO:0000259" key="1">
    <source>
        <dbReference type="Pfam" id="PF13460"/>
    </source>
</evidence>
<gene>
    <name evidence="2" type="ORF">GCM10010315_35400</name>
</gene>
<organism evidence="2 3">
    <name type="scientific">Streptomyces luteosporeus</name>
    <dbReference type="NCBI Taxonomy" id="173856"/>
    <lineage>
        <taxon>Bacteria</taxon>
        <taxon>Bacillati</taxon>
        <taxon>Actinomycetota</taxon>
        <taxon>Actinomycetes</taxon>
        <taxon>Kitasatosporales</taxon>
        <taxon>Streptomycetaceae</taxon>
        <taxon>Streptomyces</taxon>
    </lineage>
</organism>
<dbReference type="Gene3D" id="3.40.50.720">
    <property type="entry name" value="NAD(P)-binding Rossmann-like Domain"/>
    <property type="match status" value="1"/>
</dbReference>
<feature type="domain" description="NAD(P)-binding" evidence="1">
    <location>
        <begin position="9"/>
        <end position="170"/>
    </location>
</feature>
<dbReference type="InterPro" id="IPR051604">
    <property type="entry name" value="Ergot_Alk_Oxidoreductase"/>
</dbReference>